<keyword evidence="8 10" id="KW-0830">Ubiquinone</keyword>
<comment type="subcellular location">
    <subcellularLocation>
        <location evidence="10">Cell membrane</location>
        <topology evidence="10">Peripheral membrane protein</topology>
        <orientation evidence="10">Cytoplasmic side</orientation>
    </subcellularLocation>
</comment>
<dbReference type="GO" id="GO:0048038">
    <property type="term" value="F:quinone binding"/>
    <property type="evidence" value="ECO:0007669"/>
    <property type="project" value="UniProtKB-KW"/>
</dbReference>
<keyword evidence="4 10" id="KW-1003">Cell membrane</keyword>
<dbReference type="NCBIfam" id="TIGR01962">
    <property type="entry name" value="NuoD"/>
    <property type="match status" value="1"/>
</dbReference>
<evidence type="ECO:0000256" key="10">
    <source>
        <dbReference type="HAMAP-Rule" id="MF_01358"/>
    </source>
</evidence>
<dbReference type="FunFam" id="1.10.645.10:FF:000005">
    <property type="entry name" value="NADH-quinone oxidoreductase subunit D"/>
    <property type="match status" value="1"/>
</dbReference>
<gene>
    <name evidence="10" type="primary">nuoD</name>
    <name evidence="13" type="ORF">CK620_11230</name>
</gene>
<evidence type="ECO:0000256" key="9">
    <source>
        <dbReference type="ARBA" id="ARBA00023136"/>
    </source>
</evidence>
<organism evidence="13 14">
    <name type="scientific">Vandammella animalimorsus</name>
    <dbReference type="NCBI Taxonomy" id="2029117"/>
    <lineage>
        <taxon>Bacteria</taxon>
        <taxon>Pseudomonadati</taxon>
        <taxon>Pseudomonadota</taxon>
        <taxon>Betaproteobacteria</taxon>
        <taxon>Burkholderiales</taxon>
        <taxon>Comamonadaceae</taxon>
        <taxon>Vandammella</taxon>
    </lineage>
</organism>
<dbReference type="PROSITE" id="PS00535">
    <property type="entry name" value="COMPLEX1_49K"/>
    <property type="match status" value="1"/>
</dbReference>
<dbReference type="InterPro" id="IPR029014">
    <property type="entry name" value="NiFe-Hase_large"/>
</dbReference>
<dbReference type="GO" id="GO:0005886">
    <property type="term" value="C:plasma membrane"/>
    <property type="evidence" value="ECO:0007669"/>
    <property type="project" value="UniProtKB-SubCell"/>
</dbReference>
<comment type="function">
    <text evidence="1 10">NDH-1 shuttles electrons from NADH, via FMN and iron-sulfur (Fe-S) centers, to quinones in the respiratory chain. The immediate electron acceptor for the enzyme in this species is believed to be ubiquinone. Couples the redox reaction to proton translocation (for every two electrons transferred, four hydrogen ions are translocated across the cytoplasmic membrane), and thus conserves the redox energy in a proton gradient.</text>
</comment>
<evidence type="ECO:0000256" key="7">
    <source>
        <dbReference type="ARBA" id="ARBA00023027"/>
    </source>
</evidence>
<name>A0A2A2A7J2_9BURK</name>
<evidence type="ECO:0000256" key="2">
    <source>
        <dbReference type="ARBA" id="ARBA00005769"/>
    </source>
</evidence>
<protein>
    <recommendedName>
        <fullName evidence="10">NADH-quinone oxidoreductase subunit D</fullName>
        <ecNumber evidence="10">7.1.1.-</ecNumber>
    </recommendedName>
    <alternativeName>
        <fullName evidence="10">NADH dehydrogenase I subunit D</fullName>
    </alternativeName>
    <alternativeName>
        <fullName evidence="10">NDH-1 subunit D</fullName>
    </alternativeName>
</protein>
<evidence type="ECO:0000313" key="14">
    <source>
        <dbReference type="Proteomes" id="UP000217999"/>
    </source>
</evidence>
<proteinExistence type="inferred from homology"/>
<keyword evidence="5 10" id="KW-0874">Quinone</keyword>
<dbReference type="Pfam" id="PF00346">
    <property type="entry name" value="Complex1_49kDa"/>
    <property type="match status" value="1"/>
</dbReference>
<reference evidence="13 14" key="1">
    <citation type="submission" date="2017-08" db="EMBL/GenBank/DDBJ databases">
        <title>WGS of Clinical strains of the CDC Group NO-1 linked to zoonotic infections in humans.</title>
        <authorList>
            <person name="Bernier A.-M."/>
            <person name="Bernard K."/>
        </authorList>
    </citation>
    <scope>NUCLEOTIDE SEQUENCE [LARGE SCALE GENOMIC DNA]</scope>
    <source>
        <strain evidence="13 14">NML03-0146</strain>
    </source>
</reference>
<comment type="similarity">
    <text evidence="2 10 11">Belongs to the complex I 49 kDa subunit family.</text>
</comment>
<keyword evidence="3 10" id="KW-0813">Transport</keyword>
<evidence type="ECO:0000259" key="12">
    <source>
        <dbReference type="Pfam" id="PF00346"/>
    </source>
</evidence>
<evidence type="ECO:0000256" key="6">
    <source>
        <dbReference type="ARBA" id="ARBA00022967"/>
    </source>
</evidence>
<dbReference type="NCBIfam" id="NF004739">
    <property type="entry name" value="PRK06075.1"/>
    <property type="match status" value="1"/>
</dbReference>
<dbReference type="InterPro" id="IPR014029">
    <property type="entry name" value="NADH_UbQ_OxRdtase_49kDa_CS"/>
</dbReference>
<dbReference type="EMBL" id="NSJF01000006">
    <property type="protein sequence ID" value="PAT33737.1"/>
    <property type="molecule type" value="Genomic_DNA"/>
</dbReference>
<dbReference type="PANTHER" id="PTHR11993:SF10">
    <property type="entry name" value="NADH DEHYDROGENASE [UBIQUINONE] IRON-SULFUR PROTEIN 2, MITOCHONDRIAL"/>
    <property type="match status" value="1"/>
</dbReference>
<feature type="domain" description="NADH-quinone oxidoreductase subunit D" evidence="12">
    <location>
        <begin position="120"/>
        <end position="417"/>
    </location>
</feature>
<evidence type="ECO:0000313" key="13">
    <source>
        <dbReference type="EMBL" id="PAT33737.1"/>
    </source>
</evidence>
<dbReference type="AlphaFoldDB" id="A0A2A2A7J2"/>
<dbReference type="InterPro" id="IPR022885">
    <property type="entry name" value="NDH1_su_D/H"/>
</dbReference>
<dbReference type="GO" id="GO:0051287">
    <property type="term" value="F:NAD binding"/>
    <property type="evidence" value="ECO:0007669"/>
    <property type="project" value="InterPro"/>
</dbReference>
<evidence type="ECO:0000256" key="1">
    <source>
        <dbReference type="ARBA" id="ARBA00002378"/>
    </source>
</evidence>
<evidence type="ECO:0000256" key="11">
    <source>
        <dbReference type="RuleBase" id="RU003685"/>
    </source>
</evidence>
<keyword evidence="13" id="KW-0560">Oxidoreductase</keyword>
<dbReference type="InterPro" id="IPR001135">
    <property type="entry name" value="NADH_Q_OxRdtase_suD"/>
</dbReference>
<sequence length="417" mass="47486">MAEIKNYSLNFGPQHPAAHGVLRLVLELDGEVVQRADPHIGLLHRATEKLAEHKTYIQSLPYMDRLDYVSMMCNEHAYCLAIEKMLGIEVPLRAQYIRVMFSEITRILNHLMWLGGNGNDAGSSTILIYAFREREDLFDIYEAVSGARMHAAYFRPGGVYRDLPDTMPQYQASKVRNQRSLDRLNEARQGSLLDFIDDFTQRFPKCVDEYETLLTDNRIWKQRTVGIGVVSAEDALNLGMTGPMLRGSGVAWDLRKMQPYDVYDRVEFDVPVGVTGDCYDRYLVRMREMREANRIIKQCVDWLRANPGPVITADRKVAPPPRANMKSGMEELIHHFKLFTEGFKVPESETYAAVEHPKGEFGIYMISDGANKPYRMKIRAPGFAHLSAMDAVTRGYMLSDAVMILGTLDIVFGEVDR</sequence>
<dbReference type="Proteomes" id="UP000217999">
    <property type="component" value="Unassembled WGS sequence"/>
</dbReference>
<keyword evidence="7 10" id="KW-0520">NAD</keyword>
<comment type="catalytic activity">
    <reaction evidence="10">
        <text>a quinone + NADH + 5 H(+)(in) = a quinol + NAD(+) + 4 H(+)(out)</text>
        <dbReference type="Rhea" id="RHEA:57888"/>
        <dbReference type="ChEBI" id="CHEBI:15378"/>
        <dbReference type="ChEBI" id="CHEBI:24646"/>
        <dbReference type="ChEBI" id="CHEBI:57540"/>
        <dbReference type="ChEBI" id="CHEBI:57945"/>
        <dbReference type="ChEBI" id="CHEBI:132124"/>
    </reaction>
</comment>
<comment type="caution">
    <text evidence="13">The sequence shown here is derived from an EMBL/GenBank/DDBJ whole genome shotgun (WGS) entry which is preliminary data.</text>
</comment>
<accession>A0A2A2A7J2</accession>
<dbReference type="Gene3D" id="1.10.645.10">
    <property type="entry name" value="Cytochrome-c3 Hydrogenase, chain B"/>
    <property type="match status" value="1"/>
</dbReference>
<comment type="subunit">
    <text evidence="10">NDH-1 is composed of 14 different subunits. Subunits NuoB, C, D, E, F, and G constitute the peripheral sector of the complex.</text>
</comment>
<evidence type="ECO:0000256" key="4">
    <source>
        <dbReference type="ARBA" id="ARBA00022475"/>
    </source>
</evidence>
<keyword evidence="9 10" id="KW-0472">Membrane</keyword>
<keyword evidence="6 10" id="KW-1278">Translocase</keyword>
<dbReference type="HAMAP" id="MF_01358">
    <property type="entry name" value="NDH1_NuoD"/>
    <property type="match status" value="1"/>
</dbReference>
<dbReference type="SUPFAM" id="SSF56762">
    <property type="entry name" value="HydB/Nqo4-like"/>
    <property type="match status" value="1"/>
</dbReference>
<dbReference type="GO" id="GO:0050136">
    <property type="term" value="F:NADH dehydrogenase (quinone) (non-electrogenic) activity"/>
    <property type="evidence" value="ECO:0007669"/>
    <property type="project" value="UniProtKB-UniRule"/>
</dbReference>
<dbReference type="EC" id="7.1.1.-" evidence="10"/>
<evidence type="ECO:0000256" key="3">
    <source>
        <dbReference type="ARBA" id="ARBA00022448"/>
    </source>
</evidence>
<dbReference type="RefSeq" id="WP_095550376.1">
    <property type="nucleotide sequence ID" value="NZ_CP154474.1"/>
</dbReference>
<evidence type="ECO:0000256" key="8">
    <source>
        <dbReference type="ARBA" id="ARBA00023075"/>
    </source>
</evidence>
<dbReference type="PANTHER" id="PTHR11993">
    <property type="entry name" value="NADH-UBIQUINONE OXIDOREDUCTASE 49 KDA SUBUNIT"/>
    <property type="match status" value="1"/>
</dbReference>
<evidence type="ECO:0000256" key="5">
    <source>
        <dbReference type="ARBA" id="ARBA00022719"/>
    </source>
</evidence>